<gene>
    <name evidence="2" type="primary">ccdc135</name>
    <name evidence="2" type="ORF">SNAT2548_LOCUS13132</name>
</gene>
<sequence>MPARDIALLPASLGGLGLSQATRTSPAAYWAAWADALIVLRARCPALRIGRSAASSTSVGQRAYGQPLRGAGAACARRLDGRAPDDRRRLDLVIYGAAQLGGVLCCDATLVSPLTRDDTRSFKDMSLSTRDGEPHPGAAAQDGAVLHTAGRANPLRARRRSGWAVERRCSAAGQVPCRPPRAQSSLSNASPYESGVHGPRWPGMAAPPAAALNRPYASNQEPDLLCASPLHSPSRTLWYGLFCFSCCKRETTPTLVAVGGRRLGEGSDLPVLVGKDLAEIRRQAINVGNEAGLLPARGITGEVTVLLTIIAAHLAANYGTTQTAPKLRYLGCPQFCPSLAHFM</sequence>
<comment type="caution">
    <text evidence="2">The sequence shown here is derived from an EMBL/GenBank/DDBJ whole genome shotgun (WGS) entry which is preliminary data.</text>
</comment>
<keyword evidence="3" id="KW-1185">Reference proteome</keyword>
<evidence type="ECO:0000313" key="3">
    <source>
        <dbReference type="Proteomes" id="UP000604046"/>
    </source>
</evidence>
<evidence type="ECO:0000313" key="2">
    <source>
        <dbReference type="EMBL" id="CAE7256258.1"/>
    </source>
</evidence>
<dbReference type="EMBL" id="CAJNDS010001347">
    <property type="protein sequence ID" value="CAE7256258.1"/>
    <property type="molecule type" value="Genomic_DNA"/>
</dbReference>
<dbReference type="Proteomes" id="UP000604046">
    <property type="component" value="Unassembled WGS sequence"/>
</dbReference>
<feature type="region of interest" description="Disordered" evidence="1">
    <location>
        <begin position="174"/>
        <end position="194"/>
    </location>
</feature>
<feature type="compositionally biased region" description="Polar residues" evidence="1">
    <location>
        <begin position="182"/>
        <end position="191"/>
    </location>
</feature>
<proteinExistence type="predicted"/>
<evidence type="ECO:0000256" key="1">
    <source>
        <dbReference type="SAM" id="MobiDB-lite"/>
    </source>
</evidence>
<organism evidence="2 3">
    <name type="scientific">Symbiodinium natans</name>
    <dbReference type="NCBI Taxonomy" id="878477"/>
    <lineage>
        <taxon>Eukaryota</taxon>
        <taxon>Sar</taxon>
        <taxon>Alveolata</taxon>
        <taxon>Dinophyceae</taxon>
        <taxon>Suessiales</taxon>
        <taxon>Symbiodiniaceae</taxon>
        <taxon>Symbiodinium</taxon>
    </lineage>
</organism>
<name>A0A812M6N7_9DINO</name>
<protein>
    <submittedName>
        <fullName evidence="2">Ccdc135 protein</fullName>
    </submittedName>
</protein>
<dbReference type="AlphaFoldDB" id="A0A812M6N7"/>
<accession>A0A812M6N7</accession>
<reference evidence="2" key="1">
    <citation type="submission" date="2021-02" db="EMBL/GenBank/DDBJ databases">
        <authorList>
            <person name="Dougan E. K."/>
            <person name="Rhodes N."/>
            <person name="Thang M."/>
            <person name="Chan C."/>
        </authorList>
    </citation>
    <scope>NUCLEOTIDE SEQUENCE</scope>
</reference>